<sequence length="383" mass="42024">MAGRGRPPPAAFAVPTIDVSAFEGADATASDDVVRRVKEACERVGFFVVINHGVSDARARDAMAAARGFFARPLEEKMKIASLKKGYIPVGGCDNAVRPTNMHEKYSCSRVDGVDAVSDPYYDASASPDAALYFGEQNRWPESPSGFREAWEEYYRAMETLASRLMRMFALALGADAHHFETRIDKHVTNLVALRYPPLDLDLDARADADADEGPDETIVERVKPHTDPTTLTILAFETGEAGGLQVLPDRRGDGGDASGSDTGAEVDEWIDVPSVAGGLLVNLGDVMRFWTNDAWKSTRHRVVARRETLALDRLSLIFFHMPNYDAVVDAGDFGAAVVNDARPRKYPAFKSGERSHFNQLMRDEEGLPDRQTLKEGTNARGD</sequence>
<proteinExistence type="inferred from homology"/>
<dbReference type="Pfam" id="PF03171">
    <property type="entry name" value="2OG-FeII_Oxy"/>
    <property type="match status" value="1"/>
</dbReference>
<feature type="region of interest" description="Disordered" evidence="2">
    <location>
        <begin position="363"/>
        <end position="383"/>
    </location>
</feature>
<dbReference type="AlphaFoldDB" id="C1MZE9"/>
<organism evidence="5">
    <name type="scientific">Micromonas pusilla (strain CCMP1545)</name>
    <name type="common">Picoplanktonic green alga</name>
    <dbReference type="NCBI Taxonomy" id="564608"/>
    <lineage>
        <taxon>Eukaryota</taxon>
        <taxon>Viridiplantae</taxon>
        <taxon>Chlorophyta</taxon>
        <taxon>Mamiellophyceae</taxon>
        <taxon>Mamiellales</taxon>
        <taxon>Mamiellaceae</taxon>
        <taxon>Micromonas</taxon>
    </lineage>
</organism>
<dbReference type="InterPro" id="IPR005123">
    <property type="entry name" value="Oxoglu/Fe-dep_dioxygenase_dom"/>
</dbReference>
<dbReference type="InterPro" id="IPR044861">
    <property type="entry name" value="IPNS-like_FE2OG_OXY"/>
</dbReference>
<comment type="similarity">
    <text evidence="1">Belongs to the iron/ascorbate-dependent oxidoreductase family.</text>
</comment>
<keyword evidence="1" id="KW-0560">Oxidoreductase</keyword>
<name>C1MZE9_MICPC</name>
<evidence type="ECO:0000256" key="1">
    <source>
        <dbReference type="RuleBase" id="RU003682"/>
    </source>
</evidence>
<evidence type="ECO:0000313" key="5">
    <source>
        <dbReference type="Proteomes" id="UP000001876"/>
    </source>
</evidence>
<dbReference type="RefSeq" id="XP_003061203.1">
    <property type="nucleotide sequence ID" value="XM_003061157.1"/>
</dbReference>
<dbReference type="SUPFAM" id="SSF51197">
    <property type="entry name" value="Clavaminate synthase-like"/>
    <property type="match status" value="1"/>
</dbReference>
<accession>C1MZE9</accession>
<dbReference type="OMA" id="FWTNDAW"/>
<dbReference type="Proteomes" id="UP000001876">
    <property type="component" value="Unassembled WGS sequence"/>
</dbReference>
<feature type="region of interest" description="Disordered" evidence="2">
    <location>
        <begin position="246"/>
        <end position="265"/>
    </location>
</feature>
<dbReference type="eggNOG" id="KOG0143">
    <property type="taxonomic scope" value="Eukaryota"/>
</dbReference>
<evidence type="ECO:0000313" key="4">
    <source>
        <dbReference type="EMBL" id="EEH54853.1"/>
    </source>
</evidence>
<protein>
    <submittedName>
        <fullName evidence="4">Predicted protein</fullName>
    </submittedName>
</protein>
<evidence type="ECO:0000259" key="3">
    <source>
        <dbReference type="PROSITE" id="PS51471"/>
    </source>
</evidence>
<reference evidence="4 5" key="1">
    <citation type="journal article" date="2009" name="Science">
        <title>Green evolution and dynamic adaptations revealed by genomes of the marine picoeukaryotes Micromonas.</title>
        <authorList>
            <person name="Worden A.Z."/>
            <person name="Lee J.H."/>
            <person name="Mock T."/>
            <person name="Rouze P."/>
            <person name="Simmons M.P."/>
            <person name="Aerts A.L."/>
            <person name="Allen A.E."/>
            <person name="Cuvelier M.L."/>
            <person name="Derelle E."/>
            <person name="Everett M.V."/>
            <person name="Foulon E."/>
            <person name="Grimwood J."/>
            <person name="Gundlach H."/>
            <person name="Henrissat B."/>
            <person name="Napoli C."/>
            <person name="McDonald S.M."/>
            <person name="Parker M.S."/>
            <person name="Rombauts S."/>
            <person name="Salamov A."/>
            <person name="Von Dassow P."/>
            <person name="Badger J.H."/>
            <person name="Coutinho P.M."/>
            <person name="Demir E."/>
            <person name="Dubchak I."/>
            <person name="Gentemann C."/>
            <person name="Eikrem W."/>
            <person name="Gready J.E."/>
            <person name="John U."/>
            <person name="Lanier W."/>
            <person name="Lindquist E.A."/>
            <person name="Lucas S."/>
            <person name="Mayer K.F."/>
            <person name="Moreau H."/>
            <person name="Not F."/>
            <person name="Otillar R."/>
            <person name="Panaud O."/>
            <person name="Pangilinan J."/>
            <person name="Paulsen I."/>
            <person name="Piegu B."/>
            <person name="Poliakov A."/>
            <person name="Robbens S."/>
            <person name="Schmutz J."/>
            <person name="Toulza E."/>
            <person name="Wyss T."/>
            <person name="Zelensky A."/>
            <person name="Zhou K."/>
            <person name="Armbrust E.V."/>
            <person name="Bhattacharya D."/>
            <person name="Goodenough U.W."/>
            <person name="Van de Peer Y."/>
            <person name="Grigoriev I.V."/>
        </authorList>
    </citation>
    <scope>NUCLEOTIDE SEQUENCE [LARGE SCALE GENOMIC DNA]</scope>
    <source>
        <strain evidence="4 5">CCMP1545</strain>
    </source>
</reference>
<keyword evidence="1" id="KW-0408">Iron</keyword>
<keyword evidence="1" id="KW-0479">Metal-binding</keyword>
<dbReference type="PROSITE" id="PS51471">
    <property type="entry name" value="FE2OG_OXY"/>
    <property type="match status" value="1"/>
</dbReference>
<dbReference type="STRING" id="564608.C1MZE9"/>
<gene>
    <name evidence="4" type="ORF">MICPUCDRAFT_60707</name>
</gene>
<feature type="domain" description="Fe2OG dioxygenase" evidence="3">
    <location>
        <begin position="186"/>
        <end position="323"/>
    </location>
</feature>
<dbReference type="GeneID" id="9686385"/>
<dbReference type="InterPro" id="IPR027443">
    <property type="entry name" value="IPNS-like_sf"/>
</dbReference>
<dbReference type="GO" id="GO:0046872">
    <property type="term" value="F:metal ion binding"/>
    <property type="evidence" value="ECO:0007669"/>
    <property type="project" value="UniProtKB-KW"/>
</dbReference>
<dbReference type="InterPro" id="IPR050231">
    <property type="entry name" value="Iron_ascorbate_oxido_reductase"/>
</dbReference>
<dbReference type="GO" id="GO:0016491">
    <property type="term" value="F:oxidoreductase activity"/>
    <property type="evidence" value="ECO:0007669"/>
    <property type="project" value="UniProtKB-KW"/>
</dbReference>
<dbReference type="EMBL" id="GG663743">
    <property type="protein sequence ID" value="EEH54853.1"/>
    <property type="molecule type" value="Genomic_DNA"/>
</dbReference>
<dbReference type="OrthoDB" id="288590at2759"/>
<dbReference type="KEGG" id="mpp:MICPUCDRAFT_60707"/>
<dbReference type="PRINTS" id="PR00682">
    <property type="entry name" value="IPNSYNTHASE"/>
</dbReference>
<dbReference type="PANTHER" id="PTHR47990">
    <property type="entry name" value="2-OXOGLUTARATE (2OG) AND FE(II)-DEPENDENT OXYGENASE SUPERFAMILY PROTEIN-RELATED"/>
    <property type="match status" value="1"/>
</dbReference>
<dbReference type="Pfam" id="PF14226">
    <property type="entry name" value="DIOX_N"/>
    <property type="match status" value="1"/>
</dbReference>
<dbReference type="Gene3D" id="2.60.120.330">
    <property type="entry name" value="B-lactam Antibiotic, Isopenicillin N Synthase, Chain"/>
    <property type="match status" value="1"/>
</dbReference>
<feature type="compositionally biased region" description="Basic and acidic residues" evidence="2">
    <location>
        <begin position="363"/>
        <end position="374"/>
    </location>
</feature>
<dbReference type="InterPro" id="IPR026992">
    <property type="entry name" value="DIOX_N"/>
</dbReference>
<evidence type="ECO:0000256" key="2">
    <source>
        <dbReference type="SAM" id="MobiDB-lite"/>
    </source>
</evidence>
<keyword evidence="5" id="KW-1185">Reference proteome</keyword>